<evidence type="ECO:0000313" key="1">
    <source>
        <dbReference type="EMBL" id="GAH53381.1"/>
    </source>
</evidence>
<feature type="non-terminal residue" evidence="1">
    <location>
        <position position="40"/>
    </location>
</feature>
<gene>
    <name evidence="1" type="ORF">S03H2_34136</name>
</gene>
<name>X1G618_9ZZZZ</name>
<protein>
    <submittedName>
        <fullName evidence="1">Uncharacterized protein</fullName>
    </submittedName>
</protein>
<organism evidence="1">
    <name type="scientific">marine sediment metagenome</name>
    <dbReference type="NCBI Taxonomy" id="412755"/>
    <lineage>
        <taxon>unclassified sequences</taxon>
        <taxon>metagenomes</taxon>
        <taxon>ecological metagenomes</taxon>
    </lineage>
</organism>
<reference evidence="1" key="1">
    <citation type="journal article" date="2014" name="Front. Microbiol.">
        <title>High frequency of phylogenetically diverse reductive dehalogenase-homologous genes in deep subseafloor sedimentary metagenomes.</title>
        <authorList>
            <person name="Kawai M."/>
            <person name="Futagami T."/>
            <person name="Toyoda A."/>
            <person name="Takaki Y."/>
            <person name="Nishi S."/>
            <person name="Hori S."/>
            <person name="Arai W."/>
            <person name="Tsubouchi T."/>
            <person name="Morono Y."/>
            <person name="Uchiyama I."/>
            <person name="Ito T."/>
            <person name="Fujiyama A."/>
            <person name="Inagaki F."/>
            <person name="Takami H."/>
        </authorList>
    </citation>
    <scope>NUCLEOTIDE SEQUENCE</scope>
    <source>
        <strain evidence="1">Expedition CK06-06</strain>
    </source>
</reference>
<accession>X1G618</accession>
<dbReference type="AlphaFoldDB" id="X1G618"/>
<comment type="caution">
    <text evidence="1">The sequence shown here is derived from an EMBL/GenBank/DDBJ whole genome shotgun (WGS) entry which is preliminary data.</text>
</comment>
<dbReference type="EMBL" id="BARU01020814">
    <property type="protein sequence ID" value="GAH53381.1"/>
    <property type="molecule type" value="Genomic_DNA"/>
</dbReference>
<proteinExistence type="predicted"/>
<sequence>MQQPLEGFPPRRVAVNPTFMLSLIKQVAQHNYDLGLKIGY</sequence>